<evidence type="ECO:0000313" key="1">
    <source>
        <dbReference type="EMBL" id="MDO5970517.1"/>
    </source>
</evidence>
<protein>
    <submittedName>
        <fullName evidence="1">Uncharacterized protein</fullName>
    </submittedName>
</protein>
<organism evidence="1 2">
    <name type="scientific">Flavivirga aquimarina</name>
    <dbReference type="NCBI Taxonomy" id="2027862"/>
    <lineage>
        <taxon>Bacteria</taxon>
        <taxon>Pseudomonadati</taxon>
        <taxon>Bacteroidota</taxon>
        <taxon>Flavobacteriia</taxon>
        <taxon>Flavobacteriales</taxon>
        <taxon>Flavobacteriaceae</taxon>
        <taxon>Flavivirga</taxon>
    </lineage>
</organism>
<proteinExistence type="predicted"/>
<accession>A0ABT8WBJ6</accession>
<dbReference type="Proteomes" id="UP001176883">
    <property type="component" value="Unassembled WGS sequence"/>
</dbReference>
<dbReference type="EMBL" id="JAUOEK010000120">
    <property type="protein sequence ID" value="MDO5970517.1"/>
    <property type="molecule type" value="Genomic_DNA"/>
</dbReference>
<keyword evidence="2" id="KW-1185">Reference proteome</keyword>
<dbReference type="RefSeq" id="WP_303278205.1">
    <property type="nucleotide sequence ID" value="NZ_JAUOEK010000120.1"/>
</dbReference>
<evidence type="ECO:0000313" key="2">
    <source>
        <dbReference type="Proteomes" id="UP001176883"/>
    </source>
</evidence>
<reference evidence="1" key="1">
    <citation type="submission" date="2023-07" db="EMBL/GenBank/DDBJ databases">
        <title>Two novel species in the genus Flavivirga.</title>
        <authorList>
            <person name="Kwon K."/>
        </authorList>
    </citation>
    <scope>NUCLEOTIDE SEQUENCE</scope>
    <source>
        <strain evidence="1">KCTC 52353</strain>
    </source>
</reference>
<gene>
    <name evidence="1" type="ORF">Q4Q35_11935</name>
</gene>
<sequence length="140" mass="15831">MKELILKSKEVNLIATNLDTYPKTIPFVTFSSEGSDFTIQIIAIVPYIITDSSVKIDGNMQETDVMDRNEAIEVYEVSIGPAVEPSEHTVNVYWIEIKYEIDTPHLDNERIFVKFEELNTSTTGMPETNRGTVITTSKPK</sequence>
<name>A0ABT8WBJ6_9FLAO</name>
<comment type="caution">
    <text evidence="1">The sequence shown here is derived from an EMBL/GenBank/DDBJ whole genome shotgun (WGS) entry which is preliminary data.</text>
</comment>